<protein>
    <recommendedName>
        <fullName evidence="7">Na+/H+ antiporter NhaC-like C-terminal domain-containing protein</fullName>
    </recommendedName>
</protein>
<reference evidence="8" key="1">
    <citation type="submission" date="2021-01" db="EMBL/GenBank/DDBJ databases">
        <title>Modified the classification status of verrucomicrobia.</title>
        <authorList>
            <person name="Feng X."/>
        </authorList>
    </citation>
    <scope>NUCLEOTIDE SEQUENCE</scope>
    <source>
        <strain evidence="8">KCTC 22201</strain>
    </source>
</reference>
<comment type="subcellular location">
    <subcellularLocation>
        <location evidence="1">Cell membrane</location>
        <topology evidence="1">Multi-pass membrane protein</topology>
    </subcellularLocation>
</comment>
<feature type="transmembrane region" description="Helical" evidence="6">
    <location>
        <begin position="380"/>
        <end position="408"/>
    </location>
</feature>
<evidence type="ECO:0000256" key="6">
    <source>
        <dbReference type="SAM" id="Phobius"/>
    </source>
</evidence>
<feature type="transmembrane region" description="Helical" evidence="6">
    <location>
        <begin position="87"/>
        <end position="107"/>
    </location>
</feature>
<feature type="domain" description="Na+/H+ antiporter NhaC-like C-terminal" evidence="7">
    <location>
        <begin position="184"/>
        <end position="484"/>
    </location>
</feature>
<feature type="transmembrane region" description="Helical" evidence="6">
    <location>
        <begin position="488"/>
        <end position="508"/>
    </location>
</feature>
<dbReference type="InterPro" id="IPR018461">
    <property type="entry name" value="Na/H_Antiport_NhaC-like_C"/>
</dbReference>
<gene>
    <name evidence="8" type="ORF">JIN81_15430</name>
</gene>
<name>A0A934VFJ5_9BACT</name>
<feature type="transmembrane region" description="Helical" evidence="6">
    <location>
        <begin position="339"/>
        <end position="360"/>
    </location>
</feature>
<keyword evidence="9" id="KW-1185">Reference proteome</keyword>
<dbReference type="GO" id="GO:0005886">
    <property type="term" value="C:plasma membrane"/>
    <property type="evidence" value="ECO:0007669"/>
    <property type="project" value="UniProtKB-SubCell"/>
</dbReference>
<evidence type="ECO:0000256" key="1">
    <source>
        <dbReference type="ARBA" id="ARBA00004651"/>
    </source>
</evidence>
<accession>A0A934VFJ5</accession>
<feature type="transmembrane region" description="Helical" evidence="6">
    <location>
        <begin position="28"/>
        <end position="61"/>
    </location>
</feature>
<proteinExistence type="predicted"/>
<dbReference type="PANTHER" id="PTHR43478">
    <property type="entry name" value="NA+/H+ ANTIPORTER-RELATED"/>
    <property type="match status" value="1"/>
</dbReference>
<dbReference type="PANTHER" id="PTHR43478:SF1">
    <property type="entry name" value="NA+_H+ ANTIPORTER NHAC-LIKE C-TERMINAL DOMAIN-CONTAINING PROTEIN"/>
    <property type="match status" value="1"/>
</dbReference>
<feature type="transmembrane region" description="Helical" evidence="6">
    <location>
        <begin position="214"/>
        <end position="233"/>
    </location>
</feature>
<feature type="transmembrane region" description="Helical" evidence="6">
    <location>
        <begin position="261"/>
        <end position="280"/>
    </location>
</feature>
<sequence length="514" mass="53306">MRSLWIWLAVTALSMAVAQLPAGSGIFPFWPVIAALAVILTTRSAAAGLAAGVIGGTLVATGGHPIEALRSTFADHLIPQISSSWHIGALFFTLLLGAFAGVLESSGGFSAILERMLRGSKNPQKRVLGSVYGLGLLCFFDGLANSMLTGRIARPAVDRTGISREKLAWVVDSTSSPVACVAFISTWIATQLTLIQDSLPDADAYGLYFQSIPANPYCLLTLLLIPIAIHLDWEPKAMRRFQPKDVATNQETQTSGAPWRVLVPLLVLATSIAAGFQIWSEAPIDWTSLEAWRSAASSNAGPTALIAGALAGLIAACLCHPRNSPRPWQDAAKKGAAGLIPALIILILAWSLGSVFRTLGAAEAIQSLLGDGLSASSLPLAVFGVAALTAFTTGSSWGTMALLMPLALGVLVQTADPGSLLVIAPGVIGAVFGGAVFGDHASPFSDTTIVSALAAGCSPLDHVLSQLPYALTAAGAAAFAYLMMSLGLHPAASTGLAAVILFLTVLLLRRRSRA</sequence>
<evidence type="ECO:0000313" key="9">
    <source>
        <dbReference type="Proteomes" id="UP000658278"/>
    </source>
</evidence>
<feature type="transmembrane region" description="Helical" evidence="6">
    <location>
        <begin position="420"/>
        <end position="438"/>
    </location>
</feature>
<evidence type="ECO:0000256" key="5">
    <source>
        <dbReference type="ARBA" id="ARBA00023136"/>
    </source>
</evidence>
<dbReference type="EMBL" id="JAENII010000013">
    <property type="protein sequence ID" value="MBK1828424.1"/>
    <property type="molecule type" value="Genomic_DNA"/>
</dbReference>
<dbReference type="AlphaFoldDB" id="A0A934VFJ5"/>
<keyword evidence="5 6" id="KW-0472">Membrane</keyword>
<dbReference type="Pfam" id="PF03553">
    <property type="entry name" value="Na_H_antiporter"/>
    <property type="match status" value="1"/>
</dbReference>
<evidence type="ECO:0000259" key="7">
    <source>
        <dbReference type="Pfam" id="PF03553"/>
    </source>
</evidence>
<keyword evidence="4 6" id="KW-1133">Transmembrane helix</keyword>
<comment type="caution">
    <text evidence="8">The sequence shown here is derived from an EMBL/GenBank/DDBJ whole genome shotgun (WGS) entry which is preliminary data.</text>
</comment>
<dbReference type="Proteomes" id="UP000658278">
    <property type="component" value="Unassembled WGS sequence"/>
</dbReference>
<evidence type="ECO:0000256" key="2">
    <source>
        <dbReference type="ARBA" id="ARBA00022475"/>
    </source>
</evidence>
<keyword evidence="2" id="KW-1003">Cell membrane</keyword>
<feature type="transmembrane region" description="Helical" evidence="6">
    <location>
        <begin position="300"/>
        <end position="319"/>
    </location>
</feature>
<dbReference type="RefSeq" id="WP_200281798.1">
    <property type="nucleotide sequence ID" value="NZ_JAENII010000013.1"/>
</dbReference>
<organism evidence="8 9">
    <name type="scientific">Haloferula rosea</name>
    <dbReference type="NCBI Taxonomy" id="490093"/>
    <lineage>
        <taxon>Bacteria</taxon>
        <taxon>Pseudomonadati</taxon>
        <taxon>Verrucomicrobiota</taxon>
        <taxon>Verrucomicrobiia</taxon>
        <taxon>Verrucomicrobiales</taxon>
        <taxon>Verrucomicrobiaceae</taxon>
        <taxon>Haloferula</taxon>
    </lineage>
</organism>
<evidence type="ECO:0000313" key="8">
    <source>
        <dbReference type="EMBL" id="MBK1828424.1"/>
    </source>
</evidence>
<evidence type="ECO:0000256" key="3">
    <source>
        <dbReference type="ARBA" id="ARBA00022692"/>
    </source>
</evidence>
<feature type="transmembrane region" description="Helical" evidence="6">
    <location>
        <begin position="169"/>
        <end position="194"/>
    </location>
</feature>
<keyword evidence="3 6" id="KW-0812">Transmembrane</keyword>
<evidence type="ECO:0000256" key="4">
    <source>
        <dbReference type="ARBA" id="ARBA00022989"/>
    </source>
</evidence>